<dbReference type="Proteomes" id="UP000016630">
    <property type="component" value="Unassembled WGS sequence"/>
</dbReference>
<dbReference type="EMBL" id="AWUW01000157">
    <property type="protein sequence ID" value="ERJ63659.1"/>
    <property type="molecule type" value="Genomic_DNA"/>
</dbReference>
<organism evidence="1 2">
    <name type="scientific">Porphyromonas gingivalis F0570</name>
    <dbReference type="NCBI Taxonomy" id="1227271"/>
    <lineage>
        <taxon>Bacteria</taxon>
        <taxon>Pseudomonadati</taxon>
        <taxon>Bacteroidota</taxon>
        <taxon>Bacteroidia</taxon>
        <taxon>Bacteroidales</taxon>
        <taxon>Porphyromonadaceae</taxon>
        <taxon>Porphyromonas</taxon>
    </lineage>
</organism>
<reference evidence="1 2" key="1">
    <citation type="submission" date="2013-06" db="EMBL/GenBank/DDBJ databases">
        <authorList>
            <person name="Weinstock G."/>
            <person name="Sodergren E."/>
            <person name="Lobos E.A."/>
            <person name="Fulton L."/>
            <person name="Fulton R."/>
            <person name="Courtney L."/>
            <person name="Fronick C."/>
            <person name="O'Laughlin M."/>
            <person name="Godfrey J."/>
            <person name="Wilson R.M."/>
            <person name="Miner T."/>
            <person name="Farmer C."/>
            <person name="Delehaunty K."/>
            <person name="Cordes M."/>
            <person name="Minx P."/>
            <person name="Tomlinson C."/>
            <person name="Chen J."/>
            <person name="Wollam A."/>
            <person name="Pepin K.H."/>
            <person name="Bhonagiri V."/>
            <person name="Zhang X."/>
            <person name="Warren W."/>
            <person name="Mitreva M."/>
            <person name="Mardis E.R."/>
            <person name="Wilson R.K."/>
        </authorList>
    </citation>
    <scope>NUCLEOTIDE SEQUENCE [LARGE SCALE GENOMIC DNA]</scope>
    <source>
        <strain evidence="1 2">F0570</strain>
    </source>
</reference>
<sequence length="489" mass="55260">MDMIQQIGRFGVYSGDGDVIAFSIDGLDDPVFSSAPPARSAGRKSDSYRRVGDFRLLCRGVDDRSCEEIESALKANRLMPSLISKQVRLLYGRGPRIYLRSGEDGEDGVNKNWVAQEQIQSWLESWQENGLDMSYTDFAASCIKSYYFFRDYFVKWRMSLSPGVGAAPRVAGLEFVDNRFCRLGTTKKESDRTPTSYSDFSVVAFGDFRQSSNTYKIYPLLRLKEVEKYKFAAISHHREGSPGEVYGLNEVYEGIKEFLKTSNELPIYVGSFLENALAAKVHVVIPNAWVEAKKAQIKAICKENEKRVKANLSPVSFEGINVGTEYKESDLAALIQNQLRQISRFLSGSRNQGKAFSSYSFMDSSGNEQRWKIEEIDLKYKEYIEALDSHDKRIDEVLVSSVGLDPSISSISKPGMISKSGADTYYNLLLYLMTLTLDDEKCCEPFNLAIQINFPDLYKEGYRIGFFRPLPAKQSEVSPENRLSNQASE</sequence>
<proteinExistence type="predicted"/>
<dbReference type="HOGENOM" id="CLU_607895_0_0_10"/>
<evidence type="ECO:0000313" key="2">
    <source>
        <dbReference type="Proteomes" id="UP000016630"/>
    </source>
</evidence>
<name>A0A0E2M277_PORGN</name>
<accession>A0A0E2M277</accession>
<dbReference type="AlphaFoldDB" id="A0A0E2M277"/>
<dbReference type="PATRIC" id="fig|1227271.3.peg.2031"/>
<comment type="caution">
    <text evidence="1">The sequence shown here is derived from an EMBL/GenBank/DDBJ whole genome shotgun (WGS) entry which is preliminary data.</text>
</comment>
<evidence type="ECO:0000313" key="1">
    <source>
        <dbReference type="EMBL" id="ERJ63659.1"/>
    </source>
</evidence>
<protein>
    <submittedName>
        <fullName evidence="1">Uncharacterized protein</fullName>
    </submittedName>
</protein>
<gene>
    <name evidence="1" type="ORF">HMPREF1555_02316</name>
</gene>